<gene>
    <name evidence="2" type="primary">HaOG202995</name>
    <name evidence="2" type="ORF">B5X24_HaOG202995</name>
</gene>
<accession>A0A2W1BTS3</accession>
<dbReference type="EMBL" id="KZ149920">
    <property type="protein sequence ID" value="PZC77751.1"/>
    <property type="molecule type" value="Genomic_DNA"/>
</dbReference>
<evidence type="ECO:0000313" key="3">
    <source>
        <dbReference type="Proteomes" id="UP000249218"/>
    </source>
</evidence>
<sequence>MERSVDLNGVDTTLRVRPHLQLASRLRPARELRACIFVRAPLLRRPRAVRARPQSAAHERRAGGARRLTSSIVPSQYTEL</sequence>
<dbReference type="Proteomes" id="UP000249218">
    <property type="component" value="Unassembled WGS sequence"/>
</dbReference>
<dbReference type="AlphaFoldDB" id="A0A2W1BTS3"/>
<organism evidence="2 3">
    <name type="scientific">Helicoverpa armigera</name>
    <name type="common">Cotton bollworm</name>
    <name type="synonym">Heliothis armigera</name>
    <dbReference type="NCBI Taxonomy" id="29058"/>
    <lineage>
        <taxon>Eukaryota</taxon>
        <taxon>Metazoa</taxon>
        <taxon>Ecdysozoa</taxon>
        <taxon>Arthropoda</taxon>
        <taxon>Hexapoda</taxon>
        <taxon>Insecta</taxon>
        <taxon>Pterygota</taxon>
        <taxon>Neoptera</taxon>
        <taxon>Endopterygota</taxon>
        <taxon>Lepidoptera</taxon>
        <taxon>Glossata</taxon>
        <taxon>Ditrysia</taxon>
        <taxon>Noctuoidea</taxon>
        <taxon>Noctuidae</taxon>
        <taxon>Heliothinae</taxon>
        <taxon>Helicoverpa</taxon>
    </lineage>
</organism>
<proteinExistence type="predicted"/>
<keyword evidence="3" id="KW-1185">Reference proteome</keyword>
<reference evidence="2 3" key="1">
    <citation type="journal article" date="2017" name="BMC Biol.">
        <title>Genomic innovations, transcriptional plasticity and gene loss underlying the evolution and divergence of two highly polyphagous and invasive Helicoverpa pest species.</title>
        <authorList>
            <person name="Pearce S.L."/>
            <person name="Clarke D.F."/>
            <person name="East P.D."/>
            <person name="Elfekih S."/>
            <person name="Gordon K.H."/>
            <person name="Jermiin L.S."/>
            <person name="McGaughran A."/>
            <person name="Oakeshott J.G."/>
            <person name="Papanikolaou A."/>
            <person name="Perera O.P."/>
            <person name="Rane R.V."/>
            <person name="Richards S."/>
            <person name="Tay W.T."/>
            <person name="Walsh T.K."/>
            <person name="Anderson A."/>
            <person name="Anderson C.J."/>
            <person name="Asgari S."/>
            <person name="Board P.G."/>
            <person name="Bretschneider A."/>
            <person name="Campbell P.M."/>
            <person name="Chertemps T."/>
            <person name="Christeller J.T."/>
            <person name="Coppin C.W."/>
            <person name="Downes S.J."/>
            <person name="Duan G."/>
            <person name="Farnsworth C.A."/>
            <person name="Good R.T."/>
            <person name="Han L.B."/>
            <person name="Han Y.C."/>
            <person name="Hatje K."/>
            <person name="Horne I."/>
            <person name="Huang Y.P."/>
            <person name="Hughes D.S."/>
            <person name="Jacquin-Joly E."/>
            <person name="James W."/>
            <person name="Jhangiani S."/>
            <person name="Kollmar M."/>
            <person name="Kuwar S.S."/>
            <person name="Li S."/>
            <person name="Liu N.Y."/>
            <person name="Maibeche M.T."/>
            <person name="Miller J.R."/>
            <person name="Montagne N."/>
            <person name="Perry T."/>
            <person name="Qu J."/>
            <person name="Song S.V."/>
            <person name="Sutton G.G."/>
            <person name="Vogel H."/>
            <person name="Walenz B.P."/>
            <person name="Xu W."/>
            <person name="Zhang H.J."/>
            <person name="Zou Z."/>
            <person name="Batterham P."/>
            <person name="Edwards O.R."/>
            <person name="Feyereisen R."/>
            <person name="Gibbs R.A."/>
            <person name="Heckel D.G."/>
            <person name="McGrath A."/>
            <person name="Robin C."/>
            <person name="Scherer S.E."/>
            <person name="Worley K.C."/>
            <person name="Wu Y.D."/>
        </authorList>
    </citation>
    <scope>NUCLEOTIDE SEQUENCE [LARGE SCALE GENOMIC DNA]</scope>
    <source>
        <strain evidence="2">Harm_GR_Male_#8</strain>
        <tissue evidence="2">Whole organism</tissue>
    </source>
</reference>
<evidence type="ECO:0000313" key="2">
    <source>
        <dbReference type="EMBL" id="PZC77751.1"/>
    </source>
</evidence>
<name>A0A2W1BTS3_HELAM</name>
<protein>
    <submittedName>
        <fullName evidence="2">Uncharacterized protein</fullName>
    </submittedName>
</protein>
<feature type="compositionally biased region" description="Polar residues" evidence="1">
    <location>
        <begin position="68"/>
        <end position="80"/>
    </location>
</feature>
<feature type="region of interest" description="Disordered" evidence="1">
    <location>
        <begin position="48"/>
        <end position="80"/>
    </location>
</feature>
<evidence type="ECO:0000256" key="1">
    <source>
        <dbReference type="SAM" id="MobiDB-lite"/>
    </source>
</evidence>